<dbReference type="AlphaFoldDB" id="A0A061R2U5"/>
<evidence type="ECO:0000313" key="1">
    <source>
        <dbReference type="EMBL" id="JAC66298.1"/>
    </source>
</evidence>
<sequence length="43" mass="5101">MNYYRPKRSGRFIQFDLRNCDCSSLCHEKSFQSLSQLLLLSSK</sequence>
<accession>A0A061R2U5</accession>
<proteinExistence type="predicted"/>
<gene>
    <name evidence="1" type="ORF">TSPGSL018_14020</name>
</gene>
<reference evidence="1" key="1">
    <citation type="submission" date="2014-05" db="EMBL/GenBank/DDBJ databases">
        <title>The transcriptome of the halophilic microalga Tetraselmis sp. GSL018 isolated from the Great Salt Lake, Utah.</title>
        <authorList>
            <person name="Jinkerson R.E."/>
            <person name="D'Adamo S."/>
            <person name="Posewitz M.C."/>
        </authorList>
    </citation>
    <scope>NUCLEOTIDE SEQUENCE</scope>
    <source>
        <strain evidence="1">GSL018</strain>
    </source>
</reference>
<organism evidence="1">
    <name type="scientific">Tetraselmis sp. GSL018</name>
    <dbReference type="NCBI Taxonomy" id="582737"/>
    <lineage>
        <taxon>Eukaryota</taxon>
        <taxon>Viridiplantae</taxon>
        <taxon>Chlorophyta</taxon>
        <taxon>core chlorophytes</taxon>
        <taxon>Chlorodendrophyceae</taxon>
        <taxon>Chlorodendrales</taxon>
        <taxon>Chlorodendraceae</taxon>
        <taxon>Tetraselmis</taxon>
    </lineage>
</organism>
<protein>
    <submittedName>
        <fullName evidence="1">Uncharacterized protein</fullName>
    </submittedName>
</protein>
<dbReference type="EMBL" id="GBEZ01020369">
    <property type="protein sequence ID" value="JAC66298.1"/>
    <property type="molecule type" value="Transcribed_RNA"/>
</dbReference>
<name>A0A061R2U5_9CHLO</name>